<keyword evidence="2" id="KW-0479">Metal-binding</keyword>
<organism evidence="6">
    <name type="scientific">marine sediment metagenome</name>
    <dbReference type="NCBI Taxonomy" id="412755"/>
    <lineage>
        <taxon>unclassified sequences</taxon>
        <taxon>metagenomes</taxon>
        <taxon>ecological metagenomes</taxon>
    </lineage>
</organism>
<reference evidence="6" key="1">
    <citation type="journal article" date="2014" name="Front. Microbiol.">
        <title>High frequency of phylogenetically diverse reductive dehalogenase-homologous genes in deep subseafloor sedimentary metagenomes.</title>
        <authorList>
            <person name="Kawai M."/>
            <person name="Futagami T."/>
            <person name="Toyoda A."/>
            <person name="Takaki Y."/>
            <person name="Nishi S."/>
            <person name="Hori S."/>
            <person name="Arai W."/>
            <person name="Tsubouchi T."/>
            <person name="Morono Y."/>
            <person name="Uchiyama I."/>
            <person name="Ito T."/>
            <person name="Fujiyama A."/>
            <person name="Inagaki F."/>
            <person name="Takami H."/>
        </authorList>
    </citation>
    <scope>NUCLEOTIDE SEQUENCE</scope>
    <source>
        <strain evidence="6">Expedition CK06-06</strain>
    </source>
</reference>
<evidence type="ECO:0000313" key="6">
    <source>
        <dbReference type="EMBL" id="GAH82363.1"/>
    </source>
</evidence>
<protein>
    <recommendedName>
        <fullName evidence="5">Sulfatase N-terminal domain-containing protein</fullName>
    </recommendedName>
</protein>
<dbReference type="SUPFAM" id="SSF53649">
    <property type="entry name" value="Alkaline phosphatase-like"/>
    <property type="match status" value="1"/>
</dbReference>
<name>X1KJW4_9ZZZZ</name>
<dbReference type="PANTHER" id="PTHR42693">
    <property type="entry name" value="ARYLSULFATASE FAMILY MEMBER"/>
    <property type="match status" value="1"/>
</dbReference>
<dbReference type="AlphaFoldDB" id="X1KJW4"/>
<evidence type="ECO:0000259" key="5">
    <source>
        <dbReference type="Pfam" id="PF00884"/>
    </source>
</evidence>
<evidence type="ECO:0000256" key="2">
    <source>
        <dbReference type="ARBA" id="ARBA00022723"/>
    </source>
</evidence>
<sequence length="161" mass="17844">GAAGLALPGLVLSYGKAEARPNIIFIMTDDHASHALSCYGSRINETPNLDRIAREGMRFNNCFCTNSICAPSRAVILTGKYSHINGVTDNRLEFDGTQQTFPKLLLQAGYQTAMIGKWHLKSEPTGFDYWNVLPGQGVYYDPVMIEMGTRKQYTGYVTDII</sequence>
<dbReference type="PROSITE" id="PS00149">
    <property type="entry name" value="SULFATASE_2"/>
    <property type="match status" value="1"/>
</dbReference>
<feature type="domain" description="Sulfatase N-terminal" evidence="5">
    <location>
        <begin position="21"/>
        <end position="121"/>
    </location>
</feature>
<keyword evidence="3" id="KW-0378">Hydrolase</keyword>
<evidence type="ECO:0000256" key="1">
    <source>
        <dbReference type="ARBA" id="ARBA00008779"/>
    </source>
</evidence>
<dbReference type="PROSITE" id="PS00523">
    <property type="entry name" value="SULFATASE_1"/>
    <property type="match status" value="1"/>
</dbReference>
<feature type="non-terminal residue" evidence="6">
    <location>
        <position position="161"/>
    </location>
</feature>
<comment type="similarity">
    <text evidence="1">Belongs to the sulfatase family.</text>
</comment>
<dbReference type="InterPro" id="IPR000917">
    <property type="entry name" value="Sulfatase_N"/>
</dbReference>
<proteinExistence type="inferred from homology"/>
<dbReference type="InterPro" id="IPR050738">
    <property type="entry name" value="Sulfatase"/>
</dbReference>
<gene>
    <name evidence="6" type="ORF">S03H2_68306</name>
</gene>
<dbReference type="InterPro" id="IPR024607">
    <property type="entry name" value="Sulfatase_CS"/>
</dbReference>
<comment type="caution">
    <text evidence="6">The sequence shown here is derived from an EMBL/GenBank/DDBJ whole genome shotgun (WGS) entry which is preliminary data.</text>
</comment>
<evidence type="ECO:0000256" key="4">
    <source>
        <dbReference type="ARBA" id="ARBA00022837"/>
    </source>
</evidence>
<dbReference type="PANTHER" id="PTHR42693:SF33">
    <property type="entry name" value="ARYLSULFATASE"/>
    <property type="match status" value="1"/>
</dbReference>
<dbReference type="InterPro" id="IPR017850">
    <property type="entry name" value="Alkaline_phosphatase_core_sf"/>
</dbReference>
<accession>X1KJW4</accession>
<keyword evidence="4" id="KW-0106">Calcium</keyword>
<dbReference type="Gene3D" id="3.40.720.10">
    <property type="entry name" value="Alkaline Phosphatase, subunit A"/>
    <property type="match status" value="1"/>
</dbReference>
<evidence type="ECO:0000256" key="3">
    <source>
        <dbReference type="ARBA" id="ARBA00022801"/>
    </source>
</evidence>
<dbReference type="Pfam" id="PF00884">
    <property type="entry name" value="Sulfatase"/>
    <property type="match status" value="1"/>
</dbReference>
<dbReference type="GO" id="GO:0004065">
    <property type="term" value="F:arylsulfatase activity"/>
    <property type="evidence" value="ECO:0007669"/>
    <property type="project" value="TreeGrafter"/>
</dbReference>
<dbReference type="GO" id="GO:0046872">
    <property type="term" value="F:metal ion binding"/>
    <property type="evidence" value="ECO:0007669"/>
    <property type="project" value="UniProtKB-KW"/>
</dbReference>
<dbReference type="EMBL" id="BARU01044887">
    <property type="protein sequence ID" value="GAH82363.1"/>
    <property type="molecule type" value="Genomic_DNA"/>
</dbReference>
<feature type="non-terminal residue" evidence="6">
    <location>
        <position position="1"/>
    </location>
</feature>